<evidence type="ECO:0000313" key="5">
    <source>
        <dbReference type="Proteomes" id="UP000610124"/>
    </source>
</evidence>
<dbReference type="Proteomes" id="UP000610124">
    <property type="component" value="Unassembled WGS sequence"/>
</dbReference>
<evidence type="ECO:0000313" key="4">
    <source>
        <dbReference type="Proteomes" id="UP000037395"/>
    </source>
</evidence>
<reference evidence="3 4" key="2">
    <citation type="submission" date="2014-07" db="EMBL/GenBank/DDBJ databases">
        <authorList>
            <person name="Zhang J.E."/>
            <person name="Yang H."/>
            <person name="Guo J."/>
            <person name="Deng Z."/>
            <person name="Luo H."/>
            <person name="Luo M."/>
            <person name="Zhao B."/>
        </authorList>
    </citation>
    <scope>NUCLEOTIDE SEQUENCE [LARGE SCALE GENOMIC DNA]</scope>
    <source>
        <strain evidence="3">ATCC 10762</strain>
        <strain evidence="4">ATCC 10762 / DSM 40127 / CCM 3239 / JCM 4008 / LMG 5968 / NBRC 12843 / NCIMB 8234 / A-377</strain>
    </source>
</reference>
<dbReference type="InterPro" id="IPR012337">
    <property type="entry name" value="RNaseH-like_sf"/>
</dbReference>
<reference evidence="2" key="5">
    <citation type="submission" date="2020-09" db="EMBL/GenBank/DDBJ databases">
        <authorList>
            <person name="Sun Q."/>
            <person name="Ohkuma M."/>
        </authorList>
    </citation>
    <scope>NUCLEOTIDE SEQUENCE</scope>
    <source>
        <strain evidence="2">JCM 4434</strain>
    </source>
</reference>
<dbReference type="OrthoDB" id="4516419at2"/>
<evidence type="ECO:0000256" key="1">
    <source>
        <dbReference type="SAM" id="MobiDB-lite"/>
    </source>
</evidence>
<protein>
    <recommendedName>
        <fullName evidence="6">Integrase catalytic domain-containing protein</fullName>
    </recommendedName>
</protein>
<reference evidence="3" key="4">
    <citation type="submission" date="2016-08" db="EMBL/GenBank/DDBJ databases">
        <title>Sequencing, Assembly and Comparative Genomics of S. aureofaciens ATCC 10762.</title>
        <authorList>
            <person name="Gradnigo J.S."/>
            <person name="Johnson N."/>
            <person name="Somerville G.A."/>
        </authorList>
    </citation>
    <scope>NUCLEOTIDE SEQUENCE [LARGE SCALE GENOMIC DNA]</scope>
    <source>
        <strain evidence="3">ATCC 10762</strain>
    </source>
</reference>
<feature type="region of interest" description="Disordered" evidence="1">
    <location>
        <begin position="63"/>
        <end position="92"/>
    </location>
</feature>
<accession>A0A8H9I4C0</accession>
<dbReference type="EMBL" id="JPRF03000043">
    <property type="protein sequence ID" value="OEV34642.1"/>
    <property type="molecule type" value="Genomic_DNA"/>
</dbReference>
<dbReference type="InterPro" id="IPR036397">
    <property type="entry name" value="RNaseH_sf"/>
</dbReference>
<organism evidence="3 4">
    <name type="scientific">Kitasatospora aureofaciens</name>
    <name type="common">Streptomyces aureofaciens</name>
    <dbReference type="NCBI Taxonomy" id="1894"/>
    <lineage>
        <taxon>Bacteria</taxon>
        <taxon>Bacillati</taxon>
        <taxon>Actinomycetota</taxon>
        <taxon>Actinomycetes</taxon>
        <taxon>Kitasatosporales</taxon>
        <taxon>Streptomycetaceae</taxon>
        <taxon>Kitasatospora</taxon>
    </lineage>
</organism>
<dbReference type="EMBL" id="BMUB01000026">
    <property type="protein sequence ID" value="GGV01773.1"/>
    <property type="molecule type" value="Genomic_DNA"/>
</dbReference>
<keyword evidence="4" id="KW-1185">Reference proteome</keyword>
<dbReference type="AlphaFoldDB" id="A0A1E7N1T6"/>
<name>A0A1E7N1T6_KITAU</name>
<evidence type="ECO:0000313" key="2">
    <source>
        <dbReference type="EMBL" id="GGV01773.1"/>
    </source>
</evidence>
<dbReference type="Gene3D" id="3.30.420.10">
    <property type="entry name" value="Ribonuclease H-like superfamily/Ribonuclease H"/>
    <property type="match status" value="1"/>
</dbReference>
<evidence type="ECO:0008006" key="6">
    <source>
        <dbReference type="Google" id="ProtNLM"/>
    </source>
</evidence>
<evidence type="ECO:0000313" key="3">
    <source>
        <dbReference type="EMBL" id="OEV34642.1"/>
    </source>
</evidence>
<dbReference type="KEGG" id="kau:B6264_26700"/>
<dbReference type="GO" id="GO:0003676">
    <property type="term" value="F:nucleic acid binding"/>
    <property type="evidence" value="ECO:0007669"/>
    <property type="project" value="InterPro"/>
</dbReference>
<dbReference type="Proteomes" id="UP000037395">
    <property type="component" value="Unassembled WGS sequence"/>
</dbReference>
<reference evidence="2 5" key="1">
    <citation type="journal article" date="2014" name="Int. J. Syst. Evol. Microbiol.">
        <title>Complete genome sequence of Corynebacterium casei LMG S-19264T (=DSM 44701T), isolated from a smear-ripened cheese.</title>
        <authorList>
            <consortium name="US DOE Joint Genome Institute (JGI-PGF)"/>
            <person name="Walter F."/>
            <person name="Albersmeier A."/>
            <person name="Kalinowski J."/>
            <person name="Ruckert C."/>
        </authorList>
    </citation>
    <scope>NUCLEOTIDE SEQUENCE [LARGE SCALE GENOMIC DNA]</scope>
    <source>
        <strain evidence="2 5">JCM 4434</strain>
    </source>
</reference>
<proteinExistence type="predicted"/>
<gene>
    <name evidence="2" type="ORF">GCM10010502_65460</name>
    <name evidence="3" type="ORF">HS99_0009090</name>
</gene>
<accession>A0A1E7N1T6</accession>
<sequence>MRIDRGKDFLSRTVTSALGALAIPGHNLPAYSPHLKGTVENLNRCAERMLFASLPRYTHTPAPRCAARTGRRTPCGMSLSAHGQARRRSPLDRVPCLRRSPRADSAGLACRGAGQH</sequence>
<comment type="caution">
    <text evidence="3">The sequence shown here is derived from an EMBL/GenBank/DDBJ whole genome shotgun (WGS) entry which is preliminary data.</text>
</comment>
<dbReference type="SUPFAM" id="SSF53098">
    <property type="entry name" value="Ribonuclease H-like"/>
    <property type="match status" value="1"/>
</dbReference>
<reference evidence="4" key="3">
    <citation type="submission" date="2016-08" db="EMBL/GenBank/DDBJ databases">
        <title>Sequencing, assembly and comparative genomics of S. aureofaciens ATCC 10762.</title>
        <authorList>
            <person name="Gradnigo J.S."/>
            <person name="Johnson N."/>
            <person name="Somerville G.A."/>
        </authorList>
    </citation>
    <scope>NUCLEOTIDE SEQUENCE [LARGE SCALE GENOMIC DNA]</scope>
    <source>
        <strain evidence="4">ATCC 10762 / DSM 40127 / CCM 3239 / JCM 4008 / LMG 5968 / NBRC 12843 / NCIMB 8234 / A-377</strain>
    </source>
</reference>